<dbReference type="Gene3D" id="3.30.70.20">
    <property type="match status" value="1"/>
</dbReference>
<keyword evidence="2" id="KW-0479">Metal-binding</keyword>
<sequence length="76" mass="8231">MAKVRGAVVVNQQRCKGCNLCVVACPTQAISLHPDHMNDKGYHYCYMSNPEACIGCTSCGMVCPDGCISVYKVTQK</sequence>
<dbReference type="GO" id="GO:0051539">
    <property type="term" value="F:4 iron, 4 sulfur cluster binding"/>
    <property type="evidence" value="ECO:0007669"/>
    <property type="project" value="UniProtKB-KW"/>
</dbReference>
<dbReference type="SUPFAM" id="SSF54862">
    <property type="entry name" value="4Fe-4S ferredoxins"/>
    <property type="match status" value="1"/>
</dbReference>
<dbReference type="InterPro" id="IPR017896">
    <property type="entry name" value="4Fe4S_Fe-S-bd"/>
</dbReference>
<dbReference type="PANTHER" id="PTHR43687">
    <property type="entry name" value="ADENYLYLSULFATE REDUCTASE, BETA SUBUNIT"/>
    <property type="match status" value="1"/>
</dbReference>
<dbReference type="STRING" id="553175.POREN0001_0922"/>
<evidence type="ECO:0000256" key="4">
    <source>
        <dbReference type="ARBA" id="ARBA00023014"/>
    </source>
</evidence>
<accession>C3JA00</accession>
<dbReference type="PROSITE" id="PS51379">
    <property type="entry name" value="4FE4S_FER_2"/>
    <property type="match status" value="2"/>
</dbReference>
<keyword evidence="7" id="KW-1185">Reference proteome</keyword>
<protein>
    <submittedName>
        <fullName evidence="6">4Fe-4S binding domain protein</fullName>
    </submittedName>
</protein>
<dbReference type="eggNOG" id="COG1143">
    <property type="taxonomic scope" value="Bacteria"/>
</dbReference>
<evidence type="ECO:0000256" key="2">
    <source>
        <dbReference type="ARBA" id="ARBA00022723"/>
    </source>
</evidence>
<keyword evidence="4" id="KW-0411">Iron-sulfur</keyword>
<evidence type="ECO:0000313" key="7">
    <source>
        <dbReference type="Proteomes" id="UP000004295"/>
    </source>
</evidence>
<comment type="caution">
    <text evidence="6">The sequence shown here is derived from an EMBL/GenBank/DDBJ whole genome shotgun (WGS) entry which is preliminary data.</text>
</comment>
<dbReference type="PROSITE" id="PS00198">
    <property type="entry name" value="4FE4S_FER_1"/>
    <property type="match status" value="2"/>
</dbReference>
<dbReference type="InterPro" id="IPR017900">
    <property type="entry name" value="4Fe4S_Fe_S_CS"/>
</dbReference>
<evidence type="ECO:0000259" key="5">
    <source>
        <dbReference type="PROSITE" id="PS51379"/>
    </source>
</evidence>
<gene>
    <name evidence="6" type="ORF">POREN0001_0922</name>
</gene>
<evidence type="ECO:0000256" key="1">
    <source>
        <dbReference type="ARBA" id="ARBA00022485"/>
    </source>
</evidence>
<proteinExistence type="predicted"/>
<feature type="domain" description="4Fe-4S ferredoxin-type" evidence="5">
    <location>
        <begin position="44"/>
        <end position="73"/>
    </location>
</feature>
<dbReference type="GeneID" id="93364759"/>
<keyword evidence="1" id="KW-0004">4Fe-4S</keyword>
<evidence type="ECO:0000313" key="6">
    <source>
        <dbReference type="EMBL" id="EEN82975.1"/>
    </source>
</evidence>
<dbReference type="AlphaFoldDB" id="C3JA00"/>
<dbReference type="EMBL" id="ACNN01000016">
    <property type="protein sequence ID" value="EEN82975.1"/>
    <property type="molecule type" value="Genomic_DNA"/>
</dbReference>
<dbReference type="Pfam" id="PF12838">
    <property type="entry name" value="Fer4_7"/>
    <property type="match status" value="1"/>
</dbReference>
<reference evidence="6 7" key="1">
    <citation type="submission" date="2009-04" db="EMBL/GenBank/DDBJ databases">
        <authorList>
            <person name="Sebastian Y."/>
            <person name="Madupu R."/>
            <person name="Durkin A.S."/>
            <person name="Torralba M."/>
            <person name="Methe B."/>
            <person name="Sutton G.G."/>
            <person name="Strausberg R.L."/>
            <person name="Nelson K.E."/>
        </authorList>
    </citation>
    <scope>NUCLEOTIDE SEQUENCE [LARGE SCALE GENOMIC DNA]</scope>
    <source>
        <strain evidence="7">ATCC 35406 / BCRC 14492 / JCM 8526 / NCTC 13058 / HG 370</strain>
    </source>
</reference>
<organism evidence="6 7">
    <name type="scientific">Porphyromonas endodontalis (strain ATCC 35406 / DSM 24491 / JCM 8526 / CCUG 16442 / BCRC 14492 / NCTC 13058 / HG 370)</name>
    <name type="common">Bacteroides endodontalis</name>
    <dbReference type="NCBI Taxonomy" id="553175"/>
    <lineage>
        <taxon>Bacteria</taxon>
        <taxon>Pseudomonadati</taxon>
        <taxon>Bacteroidota</taxon>
        <taxon>Bacteroidia</taxon>
        <taxon>Bacteroidales</taxon>
        <taxon>Porphyromonadaceae</taxon>
        <taxon>Porphyromonas</taxon>
    </lineage>
</organism>
<keyword evidence="3" id="KW-0408">Iron</keyword>
<dbReference type="Proteomes" id="UP000004295">
    <property type="component" value="Unassembled WGS sequence"/>
</dbReference>
<dbReference type="InterPro" id="IPR050572">
    <property type="entry name" value="Fe-S_Ferredoxin"/>
</dbReference>
<dbReference type="GO" id="GO:0046872">
    <property type="term" value="F:metal ion binding"/>
    <property type="evidence" value="ECO:0007669"/>
    <property type="project" value="UniProtKB-KW"/>
</dbReference>
<dbReference type="PANTHER" id="PTHR43687:SF1">
    <property type="entry name" value="FERREDOXIN III"/>
    <property type="match status" value="1"/>
</dbReference>
<dbReference type="RefSeq" id="WP_004333224.1">
    <property type="nucleotide sequence ID" value="NZ_ACNN01000016.1"/>
</dbReference>
<evidence type="ECO:0000256" key="3">
    <source>
        <dbReference type="ARBA" id="ARBA00023004"/>
    </source>
</evidence>
<feature type="domain" description="4Fe-4S ferredoxin-type" evidence="5">
    <location>
        <begin position="6"/>
        <end position="35"/>
    </location>
</feature>
<name>C3JA00_POREA</name>